<accession>F0RKS6</accession>
<dbReference type="Proteomes" id="UP000007718">
    <property type="component" value="Chromosome"/>
</dbReference>
<evidence type="ECO:0000313" key="4">
    <source>
        <dbReference type="Proteomes" id="UP000007718"/>
    </source>
</evidence>
<dbReference type="HOGENOM" id="CLU_555199_0_0_0"/>
<proteinExistence type="predicted"/>
<dbReference type="InterPro" id="IPR009057">
    <property type="entry name" value="Homeodomain-like_sf"/>
</dbReference>
<evidence type="ECO:0000259" key="2">
    <source>
        <dbReference type="Pfam" id="PF06527"/>
    </source>
</evidence>
<evidence type="ECO:0000313" key="3">
    <source>
        <dbReference type="EMBL" id="ADY26788.1"/>
    </source>
</evidence>
<dbReference type="KEGG" id="dpt:Deipr_1654"/>
<sequence>MSRMAMTVERLPGHPQPKPGESLSSWLIRTAYANAERLSYITTYLTGDANFWVHDRDRLLSPELSSRLEAGTGIASERLQELVLSQYAGTLFERLEPQGSVRWLLPLAKRGYRASRSGSLYCPLCLTEDIHPHLRLSWRMSFVVVCSSHGTALLDACPQCHHPFAPHLNDLGAGRNGYLELELPFAWCPQCGERLTDVTPEVGCPAVVDLERRMLRGLRTGVLEWDGLSEVHAQEGFDVLHQLLSVLMLPEVREALKDLPDAPEYPQRRNRSFEDFSLAGRRALMERLAYLVQEWPWRFSGVVREAGLTRRPLVANMPQIPSWYDVVAEQFSQANGRRAYKVTPLVPHLSLAEIAACRDAAPTEIERRRWTVIWHYMQQPQKLLVARKLGLSWQFVHNTVTKYNAVGPESLMDVRRGRELRRKRLLNAEQERDLRALIDSSPERLSNEQLADWFEAQIGKRPDATTLWIYRRGVSHSRLGRRAKRGRNSRK</sequence>
<dbReference type="InterPro" id="IPR009492">
    <property type="entry name" value="TniQ"/>
</dbReference>
<dbReference type="AlphaFoldDB" id="F0RKS6"/>
<evidence type="ECO:0000256" key="1">
    <source>
        <dbReference type="SAM" id="MobiDB-lite"/>
    </source>
</evidence>
<dbReference type="eggNOG" id="COG3415">
    <property type="taxonomic scope" value="Bacteria"/>
</dbReference>
<feature type="domain" description="TniQ" evidence="2">
    <location>
        <begin position="13"/>
        <end position="153"/>
    </location>
</feature>
<protein>
    <recommendedName>
        <fullName evidence="2">TniQ domain-containing protein</fullName>
    </recommendedName>
</protein>
<reference evidence="3 4" key="2">
    <citation type="journal article" date="2012" name="Stand. Genomic Sci.">
        <title>Complete genome sequence of the orange-red pigmented, radioresistant Deinococcus proteolyticus type strain (MRP(T)).</title>
        <authorList>
            <person name="Copeland A."/>
            <person name="Zeytun A."/>
            <person name="Yassawong M."/>
            <person name="Nolan M."/>
            <person name="Lucas S."/>
            <person name="Hammon N."/>
            <person name="Deshpande S."/>
            <person name="Cheng J.F."/>
            <person name="Han C."/>
            <person name="Tapia R."/>
            <person name="Goodwin L.A."/>
            <person name="Pitluck S."/>
            <person name="Mavromatis K."/>
            <person name="Liolios K."/>
            <person name="Pagani I."/>
            <person name="Ivanova N."/>
            <person name="Mikhailova N."/>
            <person name="Pati A."/>
            <person name="Chen A."/>
            <person name="Palaniappan K."/>
            <person name="Land M."/>
            <person name="Hauser L."/>
            <person name="Jeffries C.D."/>
            <person name="Brambilla E.M."/>
            <person name="Rohde M."/>
            <person name="Sikorski J."/>
            <person name="Pukall R."/>
            <person name="Goker M."/>
            <person name="Detter J.C."/>
            <person name="Woyke T."/>
            <person name="Bristow J."/>
            <person name="Eisen J.A."/>
            <person name="Markowitz V."/>
            <person name="Hugenholtz P."/>
            <person name="Kyrpides N.C."/>
            <person name="Klenk H.P."/>
            <person name="Lapidus A."/>
        </authorList>
    </citation>
    <scope>NUCLEOTIDE SEQUENCE [LARGE SCALE GENOMIC DNA]</scope>
    <source>
        <strain evidence="4">ATCC 35074 / DSM 20540 / JCM 6276 / NBRC 101906 / NCIMB 13154 / VKM Ac-1939 / CCM 2703 / MRP</strain>
    </source>
</reference>
<gene>
    <name evidence="3" type="ordered locus">Deipr_1654</name>
</gene>
<organism evidence="3 4">
    <name type="scientific">Deinococcus proteolyticus (strain ATCC 35074 / DSM 20540 / JCM 6276 / NBRC 101906 / NCIMB 13154 / VKM Ac-1939 / CCM 2703 / MRP)</name>
    <dbReference type="NCBI Taxonomy" id="693977"/>
    <lineage>
        <taxon>Bacteria</taxon>
        <taxon>Thermotogati</taxon>
        <taxon>Deinococcota</taxon>
        <taxon>Deinococci</taxon>
        <taxon>Deinococcales</taxon>
        <taxon>Deinococcaceae</taxon>
        <taxon>Deinococcus</taxon>
    </lineage>
</organism>
<keyword evidence="4" id="KW-1185">Reference proteome</keyword>
<dbReference type="Pfam" id="PF06527">
    <property type="entry name" value="TniQ"/>
    <property type="match status" value="1"/>
</dbReference>
<dbReference type="EMBL" id="CP002536">
    <property type="protein sequence ID" value="ADY26788.1"/>
    <property type="molecule type" value="Genomic_DNA"/>
</dbReference>
<name>F0RKS6_DEIPM</name>
<feature type="region of interest" description="Disordered" evidence="1">
    <location>
        <begin position="1"/>
        <end position="20"/>
    </location>
</feature>
<dbReference type="SUPFAM" id="SSF46689">
    <property type="entry name" value="Homeodomain-like"/>
    <property type="match status" value="1"/>
</dbReference>
<dbReference type="STRING" id="693977.Deipr_1654"/>
<reference evidence="4" key="1">
    <citation type="submission" date="2011-02" db="EMBL/GenBank/DDBJ databases">
        <title>The complete sequence of chromosome of Deinococcus proteolyticus DSM 20540.</title>
        <authorList>
            <consortium name="US DOE Joint Genome Institute (JGI-PGF)"/>
            <person name="Lucas S."/>
            <person name="Copeland A."/>
            <person name="Lapidus A."/>
            <person name="Bruce D."/>
            <person name="Goodwin L."/>
            <person name="Pitluck S."/>
            <person name="Kyrpides N."/>
            <person name="Mavromatis K."/>
            <person name="Pagani I."/>
            <person name="Ivanova N."/>
            <person name="Ovchinnikova G."/>
            <person name="Zeytun A."/>
            <person name="Detter J.C."/>
            <person name="Han C."/>
            <person name="Land M."/>
            <person name="Hauser L."/>
            <person name="Markowitz V."/>
            <person name="Cheng J.-F."/>
            <person name="Hugenholtz P."/>
            <person name="Woyke T."/>
            <person name="Wu D."/>
            <person name="Pukall R."/>
            <person name="Steenblock K."/>
            <person name="Brambilla E."/>
            <person name="Klenk H.-P."/>
            <person name="Eisen J.A."/>
        </authorList>
    </citation>
    <scope>NUCLEOTIDE SEQUENCE [LARGE SCALE GENOMIC DNA]</scope>
    <source>
        <strain evidence="4">ATCC 35074 / DSM 20540 / JCM 6276 / NBRC 101906 / NCIMB 13154 / VKM Ac-1939 / CCM 2703 / MRP</strain>
    </source>
</reference>